<dbReference type="Pfam" id="PF10017">
    <property type="entry name" value="Methyltransf_33"/>
    <property type="match status" value="1"/>
</dbReference>
<dbReference type="InterPro" id="IPR035094">
    <property type="entry name" value="EgtD"/>
</dbReference>
<accession>A0A1I6GPW8</accession>
<dbReference type="InterPro" id="IPR019257">
    <property type="entry name" value="MeTrfase_dom"/>
</dbReference>
<dbReference type="AlphaFoldDB" id="A0A1I6GPW8"/>
<dbReference type="Proteomes" id="UP000198644">
    <property type="component" value="Unassembled WGS sequence"/>
</dbReference>
<dbReference type="InterPro" id="IPR029063">
    <property type="entry name" value="SAM-dependent_MTases_sf"/>
</dbReference>
<dbReference type="EMBL" id="FOYW01000001">
    <property type="protein sequence ID" value="SFR44240.1"/>
    <property type="molecule type" value="Genomic_DNA"/>
</dbReference>
<sequence>MNIAEIHFHNQLSGDSFPTMTEEVLAGLTGKPKHCSPKYLYDQKGSELFEKICELDEYYPTRTEETILIHAMPEIAALAGKDATLVEFGSGASRKVRLLLDSLSINCYLGIDISREFLIESTRRLAADYPWLEVHAACADFTRGVALPETIEPRGLVAFFPGSSIGNFTPEAAERFLKSLHHLLPPGSGLLIGVDLLKDIRILEAAYNDAEGITAEFNLNLLDRLRRELGLCIDRERFSHRSFFNTDESRIEMHLDSRVAQVLQFHGQTIRFREGESIHTENSYKYSVEGFQHLAARAGFASRGVWTDDQDLFSVHYLLASPAPESSP</sequence>
<gene>
    <name evidence="4" type="ORF">SAMN05216203_0357</name>
</gene>
<evidence type="ECO:0000256" key="1">
    <source>
        <dbReference type="ARBA" id="ARBA00022603"/>
    </source>
</evidence>
<dbReference type="STRING" id="650891.SAMN05216203_0357"/>
<dbReference type="SUPFAM" id="SSF53335">
    <property type="entry name" value="S-adenosyl-L-methionine-dependent methyltransferases"/>
    <property type="match status" value="1"/>
</dbReference>
<dbReference type="RefSeq" id="WP_092008584.1">
    <property type="nucleotide sequence ID" value="NZ_FOYW01000001.1"/>
</dbReference>
<organism evidence="4 5">
    <name type="scientific">Marinobacter daqiaonensis</name>
    <dbReference type="NCBI Taxonomy" id="650891"/>
    <lineage>
        <taxon>Bacteria</taxon>
        <taxon>Pseudomonadati</taxon>
        <taxon>Pseudomonadota</taxon>
        <taxon>Gammaproteobacteria</taxon>
        <taxon>Pseudomonadales</taxon>
        <taxon>Marinobacteraceae</taxon>
        <taxon>Marinobacter</taxon>
    </lineage>
</organism>
<dbReference type="PANTHER" id="PTHR43397:SF1">
    <property type="entry name" value="ERGOTHIONEINE BIOSYNTHESIS PROTEIN 1"/>
    <property type="match status" value="1"/>
</dbReference>
<keyword evidence="5" id="KW-1185">Reference proteome</keyword>
<evidence type="ECO:0000256" key="2">
    <source>
        <dbReference type="ARBA" id="ARBA00022679"/>
    </source>
</evidence>
<dbReference type="OrthoDB" id="5289726at2"/>
<dbReference type="InterPro" id="IPR017804">
    <property type="entry name" value="MeTrfase_EgtD-like"/>
</dbReference>
<feature type="domain" description="Histidine-specific methyltransferase SAM-dependent" evidence="3">
    <location>
        <begin position="21"/>
        <end position="318"/>
    </location>
</feature>
<keyword evidence="2 4" id="KW-0808">Transferase</keyword>
<dbReference type="InterPro" id="IPR051128">
    <property type="entry name" value="EgtD_Methyltrsf_superfamily"/>
</dbReference>
<dbReference type="NCBIfam" id="TIGR03438">
    <property type="entry name" value="egtD_ergothio"/>
    <property type="match status" value="1"/>
</dbReference>
<dbReference type="GO" id="GO:0032259">
    <property type="term" value="P:methylation"/>
    <property type="evidence" value="ECO:0007669"/>
    <property type="project" value="UniProtKB-KW"/>
</dbReference>
<proteinExistence type="predicted"/>
<evidence type="ECO:0000313" key="4">
    <source>
        <dbReference type="EMBL" id="SFR44240.1"/>
    </source>
</evidence>
<reference evidence="4 5" key="1">
    <citation type="submission" date="2016-10" db="EMBL/GenBank/DDBJ databases">
        <authorList>
            <person name="de Groot N.N."/>
        </authorList>
    </citation>
    <scope>NUCLEOTIDE SEQUENCE [LARGE SCALE GENOMIC DNA]</scope>
    <source>
        <strain evidence="4 5">CGMCC 1.9167</strain>
    </source>
</reference>
<protein>
    <submittedName>
        <fullName evidence="4">Dimethylhistidine N-methyltransferase</fullName>
    </submittedName>
</protein>
<name>A0A1I6GPW8_9GAMM</name>
<evidence type="ECO:0000313" key="5">
    <source>
        <dbReference type="Proteomes" id="UP000198644"/>
    </source>
</evidence>
<keyword evidence="1 4" id="KW-0489">Methyltransferase</keyword>
<dbReference type="Gene3D" id="3.40.50.150">
    <property type="entry name" value="Vaccinia Virus protein VP39"/>
    <property type="match status" value="1"/>
</dbReference>
<dbReference type="PANTHER" id="PTHR43397">
    <property type="entry name" value="ERGOTHIONEINE BIOSYNTHESIS PROTEIN 1"/>
    <property type="match status" value="1"/>
</dbReference>
<dbReference type="GO" id="GO:0008168">
    <property type="term" value="F:methyltransferase activity"/>
    <property type="evidence" value="ECO:0007669"/>
    <property type="project" value="UniProtKB-KW"/>
</dbReference>
<evidence type="ECO:0000259" key="3">
    <source>
        <dbReference type="Pfam" id="PF10017"/>
    </source>
</evidence>
<dbReference type="PIRSF" id="PIRSF018005">
    <property type="entry name" value="UCP018005"/>
    <property type="match status" value="1"/>
</dbReference>